<comment type="caution">
    <text evidence="4">The sequence shown here is derived from an EMBL/GenBank/DDBJ whole genome shotgun (WGS) entry which is preliminary data.</text>
</comment>
<evidence type="ECO:0000313" key="4">
    <source>
        <dbReference type="EMBL" id="MCH6169179.1"/>
    </source>
</evidence>
<protein>
    <submittedName>
        <fullName evidence="4">Cysteine hydrolase</fullName>
    </submittedName>
</protein>
<dbReference type="GO" id="GO:0016787">
    <property type="term" value="F:hydrolase activity"/>
    <property type="evidence" value="ECO:0007669"/>
    <property type="project" value="UniProtKB-KW"/>
</dbReference>
<proteinExistence type="predicted"/>
<evidence type="ECO:0000259" key="3">
    <source>
        <dbReference type="Pfam" id="PF00857"/>
    </source>
</evidence>
<name>A0ABS9TKW2_9PSEU</name>
<reference evidence="4 5" key="1">
    <citation type="submission" date="2022-03" db="EMBL/GenBank/DDBJ databases">
        <title>Pseudonocardia alaer sp. nov., a novel actinomycete isolated from reed forest soil.</title>
        <authorList>
            <person name="Wang L."/>
        </authorList>
    </citation>
    <scope>NUCLEOTIDE SEQUENCE [LARGE SCALE GENOMIC DNA]</scope>
    <source>
        <strain evidence="4 5">Y-16303</strain>
    </source>
</reference>
<dbReference type="EMBL" id="JAKXMK010000024">
    <property type="protein sequence ID" value="MCH6169179.1"/>
    <property type="molecule type" value="Genomic_DNA"/>
</dbReference>
<dbReference type="PANTHER" id="PTHR43540:SF15">
    <property type="entry name" value="BLR5631 PROTEIN"/>
    <property type="match status" value="1"/>
</dbReference>
<dbReference type="RefSeq" id="WP_241039829.1">
    <property type="nucleotide sequence ID" value="NZ_BAAAJF010000021.1"/>
</dbReference>
<evidence type="ECO:0000256" key="2">
    <source>
        <dbReference type="SAM" id="MobiDB-lite"/>
    </source>
</evidence>
<dbReference type="InterPro" id="IPR050272">
    <property type="entry name" value="Isochorismatase-like_hydrls"/>
</dbReference>
<accession>A0ABS9TKW2</accession>
<feature type="region of interest" description="Disordered" evidence="2">
    <location>
        <begin position="1"/>
        <end position="31"/>
    </location>
</feature>
<evidence type="ECO:0000256" key="1">
    <source>
        <dbReference type="ARBA" id="ARBA00022801"/>
    </source>
</evidence>
<dbReference type="Proteomes" id="UP001299970">
    <property type="component" value="Unassembled WGS sequence"/>
</dbReference>
<sequence>MDLVRGVRSREAQLHRSARAAPARPPRGCPTPDVTTLRALSGLPSAPAQLADSTLIMIDFQNTYTRGPLELDGVTRAIEEGATLLDRARSAGIPVVHVQHDGGEGSPYDIRAEIGAIAGPVAPREGETVIVKNHPNSFIGTDLDERLKASGAKNLVLAGFMTHMCINSTARGAFNLGYAPAVVAAATATRPLPVTGEVVSAAALQIASLAALADIFAIVVPDSTALAD</sequence>
<dbReference type="SUPFAM" id="SSF52499">
    <property type="entry name" value="Isochorismatase-like hydrolases"/>
    <property type="match status" value="1"/>
</dbReference>
<organism evidence="4 5">
    <name type="scientific">Pseudonocardia alaniniphila</name>
    <dbReference type="NCBI Taxonomy" id="75291"/>
    <lineage>
        <taxon>Bacteria</taxon>
        <taxon>Bacillati</taxon>
        <taxon>Actinomycetota</taxon>
        <taxon>Actinomycetes</taxon>
        <taxon>Pseudonocardiales</taxon>
        <taxon>Pseudonocardiaceae</taxon>
        <taxon>Pseudonocardia</taxon>
    </lineage>
</organism>
<feature type="domain" description="Isochorismatase-like" evidence="3">
    <location>
        <begin position="54"/>
        <end position="191"/>
    </location>
</feature>
<dbReference type="InterPro" id="IPR036380">
    <property type="entry name" value="Isochorismatase-like_sf"/>
</dbReference>
<keyword evidence="1 4" id="KW-0378">Hydrolase</keyword>
<evidence type="ECO:0000313" key="5">
    <source>
        <dbReference type="Proteomes" id="UP001299970"/>
    </source>
</evidence>
<dbReference type="PANTHER" id="PTHR43540">
    <property type="entry name" value="PEROXYUREIDOACRYLATE/UREIDOACRYLATE AMIDOHYDROLASE-RELATED"/>
    <property type="match status" value="1"/>
</dbReference>
<dbReference type="InterPro" id="IPR000868">
    <property type="entry name" value="Isochorismatase-like_dom"/>
</dbReference>
<keyword evidence="5" id="KW-1185">Reference proteome</keyword>
<dbReference type="Pfam" id="PF00857">
    <property type="entry name" value="Isochorismatase"/>
    <property type="match status" value="1"/>
</dbReference>
<dbReference type="CDD" id="cd01014">
    <property type="entry name" value="nicotinamidase_related"/>
    <property type="match status" value="1"/>
</dbReference>
<gene>
    <name evidence="4" type="ORF">MMF94_26080</name>
</gene>
<dbReference type="Gene3D" id="3.40.50.850">
    <property type="entry name" value="Isochorismatase-like"/>
    <property type="match status" value="1"/>
</dbReference>